<feature type="domain" description="Thioredoxin-like fold" evidence="1">
    <location>
        <begin position="63"/>
        <end position="172"/>
    </location>
</feature>
<dbReference type="Gene3D" id="3.40.30.10">
    <property type="entry name" value="Glutaredoxin"/>
    <property type="match status" value="1"/>
</dbReference>
<dbReference type="Proteomes" id="UP000256599">
    <property type="component" value="Unassembled WGS sequence"/>
</dbReference>
<dbReference type="PROSITE" id="PS51257">
    <property type="entry name" value="PROKAR_LIPOPROTEIN"/>
    <property type="match status" value="1"/>
</dbReference>
<comment type="caution">
    <text evidence="2">The sequence shown here is derived from an EMBL/GenBank/DDBJ whole genome shotgun (WGS) entry which is preliminary data.</text>
</comment>
<dbReference type="OrthoDB" id="5366120at2"/>
<dbReference type="CDD" id="cd02951">
    <property type="entry name" value="SoxW"/>
    <property type="match status" value="1"/>
</dbReference>
<dbReference type="InterPro" id="IPR041737">
    <property type="entry name" value="SoxW"/>
</dbReference>
<organism evidence="2 3">
    <name type="scientific">Helicobacter marmotae</name>
    <dbReference type="NCBI Taxonomy" id="152490"/>
    <lineage>
        <taxon>Bacteria</taxon>
        <taxon>Pseudomonadati</taxon>
        <taxon>Campylobacterota</taxon>
        <taxon>Epsilonproteobacteria</taxon>
        <taxon>Campylobacterales</taxon>
        <taxon>Helicobacteraceae</taxon>
        <taxon>Helicobacter</taxon>
    </lineage>
</organism>
<dbReference type="EMBL" id="NXLR01000010">
    <property type="protein sequence ID" value="RDU59613.1"/>
    <property type="molecule type" value="Genomic_DNA"/>
</dbReference>
<evidence type="ECO:0000259" key="1">
    <source>
        <dbReference type="Pfam" id="PF13098"/>
    </source>
</evidence>
<dbReference type="InterPro" id="IPR036249">
    <property type="entry name" value="Thioredoxin-like_sf"/>
</dbReference>
<dbReference type="Pfam" id="PF13098">
    <property type="entry name" value="Thioredoxin_2"/>
    <property type="match status" value="1"/>
</dbReference>
<dbReference type="InterPro" id="IPR012336">
    <property type="entry name" value="Thioredoxin-like_fold"/>
</dbReference>
<gene>
    <name evidence="2" type="ORF">CQA63_05905</name>
</gene>
<dbReference type="SUPFAM" id="SSF52833">
    <property type="entry name" value="Thioredoxin-like"/>
    <property type="match status" value="1"/>
</dbReference>
<proteinExistence type="predicted"/>
<evidence type="ECO:0000313" key="2">
    <source>
        <dbReference type="EMBL" id="RDU59613.1"/>
    </source>
</evidence>
<keyword evidence="3" id="KW-1185">Reference proteome</keyword>
<reference evidence="2 3" key="1">
    <citation type="submission" date="2018-04" db="EMBL/GenBank/DDBJ databases">
        <title>Novel Campyloabacter and Helicobacter Species and Strains.</title>
        <authorList>
            <person name="Mannion A.J."/>
            <person name="Shen Z."/>
            <person name="Fox J.G."/>
        </authorList>
    </citation>
    <scope>NUCLEOTIDE SEQUENCE [LARGE SCALE GENOMIC DNA]</scope>
    <source>
        <strain evidence="2 3">MIT 98-6070</strain>
    </source>
</reference>
<sequence length="197" mass="22230">MKIILMLGAIGLLLCGCSQEEEVKLSSDSKDKTHLITQAENIDKSSYAGLEDVFLDTKHLYTQKDNKLTLFIFGKNNCPYCDKLKDDIKANSTLKSMLQEHFLPYYINVSYNKKHILSIGEDTQEANTPELMELYVKSPMRPTPSLIFINAQGKSIYELPGYLPPETMQKLLAYMASGEWKGKSEEEIATHINGALL</sequence>
<protein>
    <recommendedName>
        <fullName evidence="1">Thioredoxin-like fold domain-containing protein</fullName>
    </recommendedName>
</protein>
<dbReference type="RefSeq" id="WP_104700684.1">
    <property type="nucleotide sequence ID" value="NZ_FZPP01000046.1"/>
</dbReference>
<accession>A0A3D8I396</accession>
<evidence type="ECO:0000313" key="3">
    <source>
        <dbReference type="Proteomes" id="UP000256599"/>
    </source>
</evidence>
<name>A0A3D8I396_9HELI</name>
<dbReference type="AlphaFoldDB" id="A0A3D8I396"/>